<feature type="modified residue" description="4-aspartylphosphate" evidence="3">
    <location>
        <position position="79"/>
    </location>
</feature>
<dbReference type="SUPFAM" id="SSF109604">
    <property type="entry name" value="HD-domain/PDEase-like"/>
    <property type="match status" value="1"/>
</dbReference>
<dbReference type="Gene3D" id="3.40.50.2300">
    <property type="match status" value="1"/>
</dbReference>
<sequence length="375" mass="42664">MIFNRDARWRKEARMMDMLSPGEVTASGRLLIIDDDAINRAILDNIFSPYYETEEAEDGREGLDKILARPDAYCAVLLDVIMPEMNGLEVLERLHSRSFPERTPVFLITAEASDETMRRAYDMGVMDVISKPVVPYIVLKRVQSVIELYQARKRLSSTVASQQTELLEQAQKIIRLNQGMIEALSTAIEFRSEESGDHVRRIHDITWHLLTYTPLGDGLDAETVRQIALASIMHDVGKIAIPDAILNKPGKLTAEEYEIMKTHTTQGALLLERIPQLRETGLYSYAADIARHHHERWDGRGYPDGLRGDEITIWAQVVSLADVYDALISKRVYKAAFTRETALEMIRDGACGVFSPRLLEHFFAAEDKLFTLYRH</sequence>
<evidence type="ECO:0000256" key="2">
    <source>
        <dbReference type="ARBA" id="ARBA00024867"/>
    </source>
</evidence>
<dbReference type="EMBL" id="DVFZ01000085">
    <property type="protein sequence ID" value="HIQ83104.1"/>
    <property type="molecule type" value="Genomic_DNA"/>
</dbReference>
<dbReference type="Proteomes" id="UP000824260">
    <property type="component" value="Unassembled WGS sequence"/>
</dbReference>
<reference evidence="6" key="1">
    <citation type="submission" date="2020-10" db="EMBL/GenBank/DDBJ databases">
        <authorList>
            <person name="Gilroy R."/>
        </authorList>
    </citation>
    <scope>NUCLEOTIDE SEQUENCE</scope>
    <source>
        <strain evidence="6">ChiSjej6B24-2974</strain>
    </source>
</reference>
<name>A0A9D1CX98_9FIRM</name>
<reference evidence="6" key="2">
    <citation type="journal article" date="2021" name="PeerJ">
        <title>Extensive microbial diversity within the chicken gut microbiome revealed by metagenomics and culture.</title>
        <authorList>
            <person name="Gilroy R."/>
            <person name="Ravi A."/>
            <person name="Getino M."/>
            <person name="Pursley I."/>
            <person name="Horton D.L."/>
            <person name="Alikhan N.F."/>
            <person name="Baker D."/>
            <person name="Gharbi K."/>
            <person name="Hall N."/>
            <person name="Watson M."/>
            <person name="Adriaenssens E.M."/>
            <person name="Foster-Nyarko E."/>
            <person name="Jarju S."/>
            <person name="Secka A."/>
            <person name="Antonio M."/>
            <person name="Oren A."/>
            <person name="Chaudhuri R.R."/>
            <person name="La Ragione R."/>
            <person name="Hildebrand F."/>
            <person name="Pallen M.J."/>
        </authorList>
    </citation>
    <scope>NUCLEOTIDE SEQUENCE</scope>
    <source>
        <strain evidence="6">ChiSjej6B24-2974</strain>
    </source>
</reference>
<keyword evidence="3" id="KW-0597">Phosphoprotein</keyword>
<dbReference type="InterPro" id="IPR037522">
    <property type="entry name" value="HD_GYP_dom"/>
</dbReference>
<dbReference type="PROSITE" id="PS51832">
    <property type="entry name" value="HD_GYP"/>
    <property type="match status" value="1"/>
</dbReference>
<dbReference type="InterPro" id="IPR052020">
    <property type="entry name" value="Cyclic_di-GMP/3'3'-cGAMP_PDE"/>
</dbReference>
<feature type="domain" description="HD-GYP" evidence="5">
    <location>
        <begin position="173"/>
        <end position="375"/>
    </location>
</feature>
<gene>
    <name evidence="6" type="ORF">IAA52_08375</name>
</gene>
<evidence type="ECO:0000259" key="5">
    <source>
        <dbReference type="PROSITE" id="PS51832"/>
    </source>
</evidence>
<dbReference type="InterPro" id="IPR003607">
    <property type="entry name" value="HD/PDEase_dom"/>
</dbReference>
<dbReference type="AlphaFoldDB" id="A0A9D1CX98"/>
<accession>A0A9D1CX98</accession>
<dbReference type="PROSITE" id="PS50110">
    <property type="entry name" value="RESPONSE_REGULATORY"/>
    <property type="match status" value="1"/>
</dbReference>
<comment type="function">
    <text evidence="2">May play the central regulatory role in sporulation. It may be an element of the effector pathway responsible for the activation of sporulation genes in response to nutritional stress. Spo0A may act in concert with spo0H (a sigma factor) to control the expression of some genes that are critical to the sporulation process.</text>
</comment>
<dbReference type="Gene3D" id="1.10.3210.10">
    <property type="entry name" value="Hypothetical protein af1432"/>
    <property type="match status" value="1"/>
</dbReference>
<dbReference type="SMART" id="SM00448">
    <property type="entry name" value="REC"/>
    <property type="match status" value="1"/>
</dbReference>
<dbReference type="InterPro" id="IPR001789">
    <property type="entry name" value="Sig_transdc_resp-reg_receiver"/>
</dbReference>
<feature type="domain" description="Response regulatory" evidence="4">
    <location>
        <begin position="29"/>
        <end position="146"/>
    </location>
</feature>
<evidence type="ECO:0000313" key="7">
    <source>
        <dbReference type="Proteomes" id="UP000824260"/>
    </source>
</evidence>
<evidence type="ECO:0000259" key="4">
    <source>
        <dbReference type="PROSITE" id="PS50110"/>
    </source>
</evidence>
<dbReference type="GO" id="GO:0000160">
    <property type="term" value="P:phosphorelay signal transduction system"/>
    <property type="evidence" value="ECO:0007669"/>
    <property type="project" value="InterPro"/>
</dbReference>
<organism evidence="6 7">
    <name type="scientific">Candidatus Pullichristensenella stercorigallinarum</name>
    <dbReference type="NCBI Taxonomy" id="2840909"/>
    <lineage>
        <taxon>Bacteria</taxon>
        <taxon>Bacillati</taxon>
        <taxon>Bacillota</taxon>
        <taxon>Clostridia</taxon>
        <taxon>Candidatus Pullichristensenella</taxon>
    </lineage>
</organism>
<evidence type="ECO:0000256" key="1">
    <source>
        <dbReference type="ARBA" id="ARBA00018672"/>
    </source>
</evidence>
<dbReference type="PANTHER" id="PTHR45228">
    <property type="entry name" value="CYCLIC DI-GMP PHOSPHODIESTERASE TM_0186-RELATED"/>
    <property type="match status" value="1"/>
</dbReference>
<comment type="caution">
    <text evidence="6">The sequence shown here is derived from an EMBL/GenBank/DDBJ whole genome shotgun (WGS) entry which is preliminary data.</text>
</comment>
<dbReference type="SUPFAM" id="SSF52172">
    <property type="entry name" value="CheY-like"/>
    <property type="match status" value="1"/>
</dbReference>
<dbReference type="Pfam" id="PF13487">
    <property type="entry name" value="HD_5"/>
    <property type="match status" value="1"/>
</dbReference>
<protein>
    <recommendedName>
        <fullName evidence="1">Stage 0 sporulation protein A homolog</fullName>
    </recommendedName>
</protein>
<proteinExistence type="predicted"/>
<dbReference type="PANTHER" id="PTHR45228:SF4">
    <property type="entry name" value="LIPOPROTEIN"/>
    <property type="match status" value="1"/>
</dbReference>
<dbReference type="CDD" id="cd00077">
    <property type="entry name" value="HDc"/>
    <property type="match status" value="1"/>
</dbReference>
<dbReference type="InterPro" id="IPR011006">
    <property type="entry name" value="CheY-like_superfamily"/>
</dbReference>
<evidence type="ECO:0000256" key="3">
    <source>
        <dbReference type="PROSITE-ProRule" id="PRU00169"/>
    </source>
</evidence>
<evidence type="ECO:0000313" key="6">
    <source>
        <dbReference type="EMBL" id="HIQ83104.1"/>
    </source>
</evidence>
<dbReference type="Pfam" id="PF00072">
    <property type="entry name" value="Response_reg"/>
    <property type="match status" value="1"/>
</dbReference>
<dbReference type="CDD" id="cd00156">
    <property type="entry name" value="REC"/>
    <property type="match status" value="1"/>
</dbReference>
<dbReference type="SMART" id="SM00471">
    <property type="entry name" value="HDc"/>
    <property type="match status" value="1"/>
</dbReference>